<dbReference type="EMBL" id="AP012557">
    <property type="protein sequence ID" value="BAN09676.1"/>
    <property type="molecule type" value="Genomic_DNA"/>
</dbReference>
<keyword evidence="5" id="KW-0274">FAD</keyword>
<organism evidence="9">
    <name type="scientific">Rhizobium loti</name>
    <name type="common">Mesorhizobium loti</name>
    <dbReference type="NCBI Taxonomy" id="381"/>
    <lineage>
        <taxon>Bacteria</taxon>
        <taxon>Pseudomonadati</taxon>
        <taxon>Pseudomonadota</taxon>
        <taxon>Alphaproteobacteria</taxon>
        <taxon>Hyphomicrobiales</taxon>
        <taxon>Phyllobacteriaceae</taxon>
        <taxon>Mesorhizobium</taxon>
    </lineage>
</organism>
<dbReference type="AlphaFoldDB" id="M5B2J5"/>
<evidence type="ECO:0000256" key="3">
    <source>
        <dbReference type="ARBA" id="ARBA00007588"/>
    </source>
</evidence>
<dbReference type="InterPro" id="IPR036188">
    <property type="entry name" value="FAD/NAD-bd_sf"/>
</dbReference>
<dbReference type="Gene3D" id="3.50.50.60">
    <property type="entry name" value="FAD/NAD(P)-binding domain"/>
    <property type="match status" value="1"/>
</dbReference>
<evidence type="ECO:0000256" key="6">
    <source>
        <dbReference type="ARBA" id="ARBA00022857"/>
    </source>
</evidence>
<proteinExistence type="inferred from homology"/>
<name>M5B2J5_RHILI</name>
<dbReference type="SUPFAM" id="SSF51905">
    <property type="entry name" value="FAD/NAD(P)-binding domain"/>
    <property type="match status" value="2"/>
</dbReference>
<evidence type="ECO:0000313" key="9">
    <source>
        <dbReference type="EMBL" id="BAN09676.1"/>
    </source>
</evidence>
<sequence length="496" mass="55369">MSADLIREPESAGVTPDDMNARTSCRKSGGVDDEFAEGRPNGYGRHSPHTAPEWDTSVGVRQLELSCIGIGAGPSNLSLACQIHEQVGHGALFLDRQVDFRWHPGSAFESSELQVSHFKDLVTLVDPRSAYTFINFLHENGRLYHFLNAQFDSVFRAEFGQYLNWAFRRNPLVRGGETVHEIRYDGEFRVRTDDAVLSARDLVVGIGKQARIPPQFQGWIGRNLFHSSDLLHIHPEVRQKHVCVVGGGQSGAEVLLHLVGGPRERRPASITWVSQRENYLPLDNSPFTNELFMPCFSDRFAAMSETQRKLFLQRFVLASDGISDRTLRAVYQALYRHEFLEPALCDIALRPGCNVSRCINDGAGHNLTLQCGLGDVEEVTADIVILATGYENAVPSFLEPMADRLQQTDNELVINQDFSVCWDGPRDRRIFVQNANPGQRGLADPNLSLLAWRARRILDSLLQRAPCAKPEHPGFISRTAVESCPDPVAEEMGRGI</sequence>
<reference evidence="9" key="2">
    <citation type="journal article" date="2013" name="Microbes Environ.">
        <title>Commonalities and Differences among Symbiosis Islands of Three Mesorhizobium loti Strains.</title>
        <authorList>
            <person name="Kasai-Maita H."/>
            <person name="Hirakawa H."/>
            <person name="Nakamura Y."/>
            <person name="Kaneko T."/>
            <person name="Miki K."/>
            <person name="Maruya J."/>
            <person name="Okazaki S."/>
            <person name="Tabata S."/>
            <person name="Saeki K."/>
            <person name="Sato S."/>
        </authorList>
    </citation>
    <scope>NUCLEOTIDE SEQUENCE</scope>
    <source>
        <strain evidence="9">NZP2037</strain>
    </source>
</reference>
<comment type="similarity">
    <text evidence="3">Belongs to the lysine N(6)-hydroxylase/L-ornithine N(5)-oxygenase family.</text>
</comment>
<evidence type="ECO:0000256" key="1">
    <source>
        <dbReference type="ARBA" id="ARBA00001974"/>
    </source>
</evidence>
<keyword evidence="6" id="KW-0521">NADP</keyword>
<comment type="pathway">
    <text evidence="2">Siderophore biosynthesis.</text>
</comment>
<evidence type="ECO:0000256" key="8">
    <source>
        <dbReference type="SAM" id="MobiDB-lite"/>
    </source>
</evidence>
<evidence type="ECO:0000256" key="2">
    <source>
        <dbReference type="ARBA" id="ARBA00004924"/>
    </source>
</evidence>
<keyword evidence="7" id="KW-0560">Oxidoreductase</keyword>
<reference evidence="9" key="1">
    <citation type="submission" date="2012-10" db="EMBL/GenBank/DDBJ databases">
        <authorList>
            <person name="Maita H."/>
            <person name="Sato S."/>
        </authorList>
    </citation>
    <scope>NUCLEOTIDE SEQUENCE</scope>
    <source>
        <strain evidence="9">NZP2037</strain>
    </source>
</reference>
<evidence type="ECO:0000256" key="7">
    <source>
        <dbReference type="ARBA" id="ARBA00023002"/>
    </source>
</evidence>
<dbReference type="InterPro" id="IPR025700">
    <property type="entry name" value="Lys/Orn_oxygenase"/>
</dbReference>
<comment type="cofactor">
    <cofactor evidence="1">
        <name>FAD</name>
        <dbReference type="ChEBI" id="CHEBI:57692"/>
    </cofactor>
</comment>
<evidence type="ECO:0000256" key="4">
    <source>
        <dbReference type="ARBA" id="ARBA00022630"/>
    </source>
</evidence>
<protein>
    <submittedName>
        <fullName evidence="9">Lysine:N6-hydroxylase</fullName>
    </submittedName>
</protein>
<feature type="compositionally biased region" description="Basic and acidic residues" evidence="8">
    <location>
        <begin position="1"/>
        <end position="10"/>
    </location>
</feature>
<accession>M5B2J5</accession>
<keyword evidence="4" id="KW-0285">Flavoprotein</keyword>
<dbReference type="PANTHER" id="PTHR42802:SF1">
    <property type="entry name" value="L-ORNITHINE N(5)-MONOOXYGENASE"/>
    <property type="match status" value="1"/>
</dbReference>
<dbReference type="GO" id="GO:0016491">
    <property type="term" value="F:oxidoreductase activity"/>
    <property type="evidence" value="ECO:0007669"/>
    <property type="project" value="UniProtKB-KW"/>
</dbReference>
<dbReference type="Pfam" id="PF13434">
    <property type="entry name" value="Lys_Orn_oxgnase"/>
    <property type="match status" value="1"/>
</dbReference>
<dbReference type="PANTHER" id="PTHR42802">
    <property type="entry name" value="MONOOXYGENASE"/>
    <property type="match status" value="1"/>
</dbReference>
<evidence type="ECO:0000256" key="5">
    <source>
        <dbReference type="ARBA" id="ARBA00022827"/>
    </source>
</evidence>
<feature type="region of interest" description="Disordered" evidence="8">
    <location>
        <begin position="1"/>
        <end position="53"/>
    </location>
</feature>